<protein>
    <submittedName>
        <fullName evidence="8">PDGLE domain-containing protein</fullName>
    </submittedName>
</protein>
<proteinExistence type="predicted"/>
<evidence type="ECO:0000256" key="5">
    <source>
        <dbReference type="ARBA" id="ARBA00023136"/>
    </source>
</evidence>
<dbReference type="AlphaFoldDB" id="A0A9X2YTA8"/>
<evidence type="ECO:0000256" key="1">
    <source>
        <dbReference type="ARBA" id="ARBA00004236"/>
    </source>
</evidence>
<accession>A0A9X2YTA8</accession>
<organism evidence="8 9">
    <name type="scientific">[Mycobacterium] manitobense</name>
    <dbReference type="NCBI Taxonomy" id="190147"/>
    <lineage>
        <taxon>Bacteria</taxon>
        <taxon>Bacillati</taxon>
        <taxon>Actinomycetota</taxon>
        <taxon>Actinomycetes</taxon>
        <taxon>Mycobacteriales</taxon>
        <taxon>Mycobacteriaceae</taxon>
        <taxon>Mycolicibacterium</taxon>
    </lineage>
</organism>
<feature type="transmembrane region" description="Helical" evidence="6">
    <location>
        <begin position="7"/>
        <end position="26"/>
    </location>
</feature>
<keyword evidence="9" id="KW-1185">Reference proteome</keyword>
<keyword evidence="4 6" id="KW-1133">Transmembrane helix</keyword>
<dbReference type="Proteomes" id="UP001140293">
    <property type="component" value="Unassembled WGS sequence"/>
</dbReference>
<dbReference type="InterPro" id="IPR025937">
    <property type="entry name" value="PDGLE_dom"/>
</dbReference>
<sequence length="110" mass="10873">MTRRSVFWFAFAAAVLVIAGGLSYLASGSPDGLDSATLQGCAVVETAAGEELSGACIAQHASEHLLASSPLADYAIGGHAATGGIAGIVGALVTLAVAGVAFWGIARSKR</sequence>
<dbReference type="Pfam" id="PF13190">
    <property type="entry name" value="PDGLE"/>
    <property type="match status" value="1"/>
</dbReference>
<keyword evidence="5 6" id="KW-0472">Membrane</keyword>
<feature type="domain" description="PDGLE" evidence="7">
    <location>
        <begin position="7"/>
        <end position="107"/>
    </location>
</feature>
<evidence type="ECO:0000313" key="8">
    <source>
        <dbReference type="EMBL" id="MCV7172941.1"/>
    </source>
</evidence>
<evidence type="ECO:0000256" key="2">
    <source>
        <dbReference type="ARBA" id="ARBA00022475"/>
    </source>
</evidence>
<comment type="subcellular location">
    <subcellularLocation>
        <location evidence="1">Cell membrane</location>
    </subcellularLocation>
</comment>
<reference evidence="8" key="2">
    <citation type="journal article" date="2022" name="BMC Genomics">
        <title>Comparative genome analysis of mycobacteria focusing on tRNA and non-coding RNA.</title>
        <authorList>
            <person name="Behra P.R.K."/>
            <person name="Pettersson B.M.F."/>
            <person name="Ramesh M."/>
            <person name="Das S."/>
            <person name="Dasgupta S."/>
            <person name="Kirsebom L.A."/>
        </authorList>
    </citation>
    <scope>NUCLEOTIDE SEQUENCE</scope>
    <source>
        <strain evidence="8">DSM 44615</strain>
    </source>
</reference>
<gene>
    <name evidence="8" type="ORF">H7I41_23740</name>
</gene>
<keyword evidence="2" id="KW-1003">Cell membrane</keyword>
<evidence type="ECO:0000313" key="9">
    <source>
        <dbReference type="Proteomes" id="UP001140293"/>
    </source>
</evidence>
<reference evidence="8" key="1">
    <citation type="submission" date="2020-07" db="EMBL/GenBank/DDBJ databases">
        <authorList>
            <person name="Pettersson B.M.F."/>
            <person name="Behra P.R.K."/>
            <person name="Ramesh M."/>
            <person name="Das S."/>
            <person name="Dasgupta S."/>
            <person name="Kirsebom L.A."/>
        </authorList>
    </citation>
    <scope>NUCLEOTIDE SEQUENCE</scope>
    <source>
        <strain evidence="8">DSM 44615</strain>
    </source>
</reference>
<evidence type="ECO:0000256" key="6">
    <source>
        <dbReference type="SAM" id="Phobius"/>
    </source>
</evidence>
<keyword evidence="3 6" id="KW-0812">Transmembrane</keyword>
<dbReference type="RefSeq" id="WP_264015100.1">
    <property type="nucleotide sequence ID" value="NZ_JACKSJ010000219.1"/>
</dbReference>
<comment type="caution">
    <text evidence="8">The sequence shown here is derived from an EMBL/GenBank/DDBJ whole genome shotgun (WGS) entry which is preliminary data.</text>
</comment>
<feature type="transmembrane region" description="Helical" evidence="6">
    <location>
        <begin position="84"/>
        <end position="106"/>
    </location>
</feature>
<dbReference type="GO" id="GO:0005886">
    <property type="term" value="C:plasma membrane"/>
    <property type="evidence" value="ECO:0007669"/>
    <property type="project" value="UniProtKB-SubCell"/>
</dbReference>
<evidence type="ECO:0000256" key="4">
    <source>
        <dbReference type="ARBA" id="ARBA00022989"/>
    </source>
</evidence>
<dbReference type="EMBL" id="JACKSJ010000219">
    <property type="protein sequence ID" value="MCV7172941.1"/>
    <property type="molecule type" value="Genomic_DNA"/>
</dbReference>
<evidence type="ECO:0000259" key="7">
    <source>
        <dbReference type="Pfam" id="PF13190"/>
    </source>
</evidence>
<evidence type="ECO:0000256" key="3">
    <source>
        <dbReference type="ARBA" id="ARBA00022692"/>
    </source>
</evidence>
<name>A0A9X2YTA8_9MYCO</name>